<dbReference type="PANTHER" id="PTHR18968">
    <property type="entry name" value="THIAMINE PYROPHOSPHATE ENZYMES"/>
    <property type="match status" value="1"/>
</dbReference>
<dbReference type="GO" id="GO:0030976">
    <property type="term" value="F:thiamine pyrophosphate binding"/>
    <property type="evidence" value="ECO:0007669"/>
    <property type="project" value="InterPro"/>
</dbReference>
<dbReference type="Pfam" id="PF00205">
    <property type="entry name" value="TPP_enzyme_M"/>
    <property type="match status" value="1"/>
</dbReference>
<dbReference type="PANTHER" id="PTHR18968:SF13">
    <property type="entry name" value="ACETOLACTATE SYNTHASE CATALYTIC SUBUNIT, MITOCHONDRIAL"/>
    <property type="match status" value="1"/>
</dbReference>
<evidence type="ECO:0000259" key="6">
    <source>
        <dbReference type="Pfam" id="PF02776"/>
    </source>
</evidence>
<dbReference type="GO" id="GO:0003984">
    <property type="term" value="F:acetolactate synthase activity"/>
    <property type="evidence" value="ECO:0007669"/>
    <property type="project" value="TreeGrafter"/>
</dbReference>
<dbReference type="Gene3D" id="3.40.50.1220">
    <property type="entry name" value="TPP-binding domain"/>
    <property type="match status" value="1"/>
</dbReference>
<evidence type="ECO:0000256" key="3">
    <source>
        <dbReference type="RuleBase" id="RU362132"/>
    </source>
</evidence>
<dbReference type="InterPro" id="IPR045229">
    <property type="entry name" value="TPP_enz"/>
</dbReference>
<name>A0A370DBJ3_9GAMM</name>
<dbReference type="Pfam" id="PF02775">
    <property type="entry name" value="TPP_enzyme_C"/>
    <property type="match status" value="1"/>
</dbReference>
<feature type="domain" description="Thiamine pyrophosphate enzyme N-terminal TPP-binding" evidence="6">
    <location>
        <begin position="4"/>
        <end position="113"/>
    </location>
</feature>
<evidence type="ECO:0000313" key="7">
    <source>
        <dbReference type="EMBL" id="RDH82269.1"/>
    </source>
</evidence>
<keyword evidence="2 3" id="KW-0786">Thiamine pyrophosphate</keyword>
<accession>A0A370DBJ3</accession>
<organism evidence="7 8">
    <name type="scientific">endosymbiont of Lamellibrachia luymesi</name>
    <dbReference type="NCBI Taxonomy" id="2200907"/>
    <lineage>
        <taxon>Bacteria</taxon>
        <taxon>Pseudomonadati</taxon>
        <taxon>Pseudomonadota</taxon>
        <taxon>Gammaproteobacteria</taxon>
        <taxon>sulfur-oxidizing symbionts</taxon>
    </lineage>
</organism>
<dbReference type="Gene3D" id="3.40.50.970">
    <property type="match status" value="2"/>
</dbReference>
<dbReference type="InterPro" id="IPR012000">
    <property type="entry name" value="Thiamin_PyroP_enz_cen_dom"/>
</dbReference>
<dbReference type="InterPro" id="IPR012001">
    <property type="entry name" value="Thiamin_PyroP_enz_TPP-bd_dom"/>
</dbReference>
<dbReference type="GO" id="GO:0000287">
    <property type="term" value="F:magnesium ion binding"/>
    <property type="evidence" value="ECO:0007669"/>
    <property type="project" value="InterPro"/>
</dbReference>
<proteinExistence type="inferred from homology"/>
<comment type="caution">
    <text evidence="7">The sequence shown here is derived from an EMBL/GenBank/DDBJ whole genome shotgun (WGS) entry which is preliminary data.</text>
</comment>
<protein>
    <submittedName>
        <fullName evidence="7">Acetolactate synthase</fullName>
    </submittedName>
</protein>
<dbReference type="SUPFAM" id="SSF52467">
    <property type="entry name" value="DHS-like NAD/FAD-binding domain"/>
    <property type="match status" value="1"/>
</dbReference>
<dbReference type="InterPro" id="IPR011766">
    <property type="entry name" value="TPP_enzyme_TPP-bd"/>
</dbReference>
<sequence>MKIQVSELIIKYMERLGIEAIFGMPGAHILPVYDALYDSDIQSILAKHEQGAAFMAGGYARASNTISACIATAGPGATNLVTGVANAYADRLPILVITGETSTHIFGKGGLQESSGEGGSIDQAVLFKSITKYSKTVERTDYLAQVLNQVSTILLSPNPGPVLLSFPFNVQKEMVDDTILDNIKTKRRVHRVQEDFPAVESLSRQIIDANNPVIVAGYGCIKSGAQKIVFRLSESMNIPVATSLKGKGIIEEHATLSLGSLGVTSNGNAYRYIVEKADLLIFLGAGFNERTSYLWDEKLLRNKKVVQIDNDNDQLEKVFEAEVAIHGDIKEILSGVLKNIDKSECTKKSINEIEANIEKLAKYSHTGESSVSQSEFSLAEGFFTRLEKYFPEEILLFDDNIIFAQNFFSVSRGNHYFPNSEISSLGHAIPAAIGARFAIHMPTFAILGDGGFQMCCMEIMTAVNYNIPLNIVVFNNSTMGLIRKNQFQQYNKRFINCDFINPDYKHLARSFGINHKTIKTESDITDLFENSDLEDSINLIEIIIDKNAFPTYMSKR</sequence>
<evidence type="ECO:0000259" key="4">
    <source>
        <dbReference type="Pfam" id="PF00205"/>
    </source>
</evidence>
<evidence type="ECO:0000313" key="8">
    <source>
        <dbReference type="Proteomes" id="UP000255508"/>
    </source>
</evidence>
<dbReference type="InterPro" id="IPR029035">
    <property type="entry name" value="DHS-like_NAD/FAD-binding_dom"/>
</dbReference>
<dbReference type="GO" id="GO:0009099">
    <property type="term" value="P:L-valine biosynthetic process"/>
    <property type="evidence" value="ECO:0007669"/>
    <property type="project" value="TreeGrafter"/>
</dbReference>
<dbReference type="GO" id="GO:0005948">
    <property type="term" value="C:acetolactate synthase complex"/>
    <property type="evidence" value="ECO:0007669"/>
    <property type="project" value="TreeGrafter"/>
</dbReference>
<reference evidence="7 8" key="1">
    <citation type="journal article" date="2018" name="ISME J.">
        <title>Endosymbiont genomes yield clues of tubeworm success.</title>
        <authorList>
            <person name="Li Y."/>
            <person name="Liles M.R."/>
            <person name="Halanych K.M."/>
        </authorList>
    </citation>
    <scope>NUCLEOTIDE SEQUENCE [LARGE SCALE GENOMIC DNA]</scope>
    <source>
        <strain evidence="7">A1422</strain>
    </source>
</reference>
<evidence type="ECO:0000259" key="5">
    <source>
        <dbReference type="Pfam" id="PF02775"/>
    </source>
</evidence>
<dbReference type="Pfam" id="PF02776">
    <property type="entry name" value="TPP_enzyme_N"/>
    <property type="match status" value="1"/>
</dbReference>
<dbReference type="GO" id="GO:0009097">
    <property type="term" value="P:isoleucine biosynthetic process"/>
    <property type="evidence" value="ECO:0007669"/>
    <property type="project" value="TreeGrafter"/>
</dbReference>
<dbReference type="InterPro" id="IPR029061">
    <property type="entry name" value="THDP-binding"/>
</dbReference>
<feature type="domain" description="Thiamine pyrophosphate enzyme TPP-binding" evidence="5">
    <location>
        <begin position="403"/>
        <end position="530"/>
    </location>
</feature>
<evidence type="ECO:0000256" key="2">
    <source>
        <dbReference type="ARBA" id="ARBA00023052"/>
    </source>
</evidence>
<dbReference type="CDD" id="cd07035">
    <property type="entry name" value="TPP_PYR_POX_like"/>
    <property type="match status" value="1"/>
</dbReference>
<dbReference type="GO" id="GO:0050660">
    <property type="term" value="F:flavin adenine dinucleotide binding"/>
    <property type="evidence" value="ECO:0007669"/>
    <property type="project" value="TreeGrafter"/>
</dbReference>
<dbReference type="EMBL" id="QFXD01000323">
    <property type="protein sequence ID" value="RDH82269.1"/>
    <property type="molecule type" value="Genomic_DNA"/>
</dbReference>
<dbReference type="FunFam" id="3.40.50.970:FF:000007">
    <property type="entry name" value="Acetolactate synthase"/>
    <property type="match status" value="1"/>
</dbReference>
<dbReference type="SUPFAM" id="SSF52518">
    <property type="entry name" value="Thiamin diphosphate-binding fold (THDP-binding)"/>
    <property type="match status" value="2"/>
</dbReference>
<dbReference type="AlphaFoldDB" id="A0A370DBJ3"/>
<evidence type="ECO:0000256" key="1">
    <source>
        <dbReference type="ARBA" id="ARBA00007812"/>
    </source>
</evidence>
<gene>
    <name evidence="7" type="ORF">DIZ79_18045</name>
</gene>
<feature type="domain" description="Thiamine pyrophosphate enzyme central" evidence="4">
    <location>
        <begin position="204"/>
        <end position="334"/>
    </location>
</feature>
<comment type="similarity">
    <text evidence="1 3">Belongs to the TPP enzyme family.</text>
</comment>
<dbReference type="CDD" id="cd00568">
    <property type="entry name" value="TPP_enzymes"/>
    <property type="match status" value="1"/>
</dbReference>
<dbReference type="Proteomes" id="UP000255508">
    <property type="component" value="Unassembled WGS sequence"/>
</dbReference>